<dbReference type="InterPro" id="IPR014223">
    <property type="entry name" value="ABC_CydC/D"/>
</dbReference>
<dbReference type="InterPro" id="IPR027417">
    <property type="entry name" value="P-loop_NTPase"/>
</dbReference>
<dbReference type="RefSeq" id="WP_234990999.1">
    <property type="nucleotide sequence ID" value="NZ_FUZP01000001.1"/>
</dbReference>
<comment type="subcellular location">
    <subcellularLocation>
        <location evidence="1">Cell membrane</location>
        <topology evidence="1">Multi-pass membrane protein</topology>
    </subcellularLocation>
</comment>
<keyword evidence="5 7" id="KW-1133">Transmembrane helix</keyword>
<keyword evidence="4 10" id="KW-0067">ATP-binding</keyword>
<feature type="transmembrane region" description="Helical" evidence="7">
    <location>
        <begin position="251"/>
        <end position="275"/>
    </location>
</feature>
<dbReference type="InterPro" id="IPR011527">
    <property type="entry name" value="ABC1_TM_dom"/>
</dbReference>
<feature type="domain" description="ABC transporter" evidence="8">
    <location>
        <begin position="351"/>
        <end position="572"/>
    </location>
</feature>
<dbReference type="SMART" id="SM00382">
    <property type="entry name" value="AAA"/>
    <property type="match status" value="1"/>
</dbReference>
<reference evidence="10 11" key="1">
    <citation type="submission" date="2017-02" db="EMBL/GenBank/DDBJ databases">
        <authorList>
            <person name="Peterson S.W."/>
        </authorList>
    </citation>
    <scope>NUCLEOTIDE SEQUENCE [LARGE SCALE GENOMIC DNA]</scope>
    <source>
        <strain evidence="10 11">VKM Ac-2059</strain>
    </source>
</reference>
<dbReference type="GO" id="GO:0034040">
    <property type="term" value="F:ATPase-coupled lipid transmembrane transporter activity"/>
    <property type="evidence" value="ECO:0007669"/>
    <property type="project" value="TreeGrafter"/>
</dbReference>
<name>A0A1T5JB89_9MICO</name>
<evidence type="ECO:0000256" key="4">
    <source>
        <dbReference type="ARBA" id="ARBA00022840"/>
    </source>
</evidence>
<dbReference type="PANTHER" id="PTHR24221">
    <property type="entry name" value="ATP-BINDING CASSETTE SUB-FAMILY B"/>
    <property type="match status" value="1"/>
</dbReference>
<dbReference type="PROSITE" id="PS00675">
    <property type="entry name" value="SIGMA54_INTERACT_1"/>
    <property type="match status" value="1"/>
</dbReference>
<keyword evidence="11" id="KW-1185">Reference proteome</keyword>
<accession>A0A1T5JB89</accession>
<dbReference type="InterPro" id="IPR017871">
    <property type="entry name" value="ABC_transporter-like_CS"/>
</dbReference>
<protein>
    <submittedName>
        <fullName evidence="10">ATP-binding cassette, subfamily C, CydC</fullName>
    </submittedName>
</protein>
<dbReference type="PROSITE" id="PS00211">
    <property type="entry name" value="ABC_TRANSPORTER_1"/>
    <property type="match status" value="1"/>
</dbReference>
<evidence type="ECO:0000313" key="11">
    <source>
        <dbReference type="Proteomes" id="UP000190857"/>
    </source>
</evidence>
<keyword evidence="6 7" id="KW-0472">Membrane</keyword>
<sequence length="572" mass="60312">MSRNMVGDTRAEARGILRLAQPRLRVALPGILVGILAAFCTVALLATSAWLITKAAEQPPILFLSMAVVGVRAFALGRAFFRYLERLFSHDAAFRQLEIVRVEVLRRLIPLAPGGLGRAKRGSLLSALVSDVDDLQNLPLRVVQPIVTSLGVAVVAVVGVAFLSPVAAVGLAACLVLAFTVSAFWVTRYAARAERSIAPRRAAVLDALLDYLNNLDVLTAYGADAAARARIERADADLTQAVVRRAGGAGIAAATLSLFSGLAVVVAVIAGIPAFGAGTLSAPELAVIALVPLAVFEIVAMVPVAVGVFRQVRSSAARIAEVVPATVPAGIPVDDPAVVSGQRASTGVPRIELSDLRVRWPGRVETAVRGVTVTLEPGDRLLVEGESGAGKTSLAQALVRFVDIDGGYLIDGVPAERMPQDEVRRIVGLSEQTPYLFDETIRQNLLFAKDDADDAQLLDVLRRVGLDSWVAGRGGLDARVGERGSLVSGGQAQRIALARALLHDFPVLVLDEPTANVEADLADALVRDLVAAAGNQRTVILISHTDVPAGLFGRRLTLRPDGDARLSEAQRP</sequence>
<dbReference type="GO" id="GO:0140359">
    <property type="term" value="F:ABC-type transporter activity"/>
    <property type="evidence" value="ECO:0007669"/>
    <property type="project" value="InterPro"/>
</dbReference>
<dbReference type="InterPro" id="IPR039421">
    <property type="entry name" value="Type_1_exporter"/>
</dbReference>
<organism evidence="10 11">
    <name type="scientific">Okibacterium fritillariae</name>
    <dbReference type="NCBI Taxonomy" id="123320"/>
    <lineage>
        <taxon>Bacteria</taxon>
        <taxon>Bacillati</taxon>
        <taxon>Actinomycetota</taxon>
        <taxon>Actinomycetes</taxon>
        <taxon>Micrococcales</taxon>
        <taxon>Microbacteriaceae</taxon>
        <taxon>Okibacterium</taxon>
    </lineage>
</organism>
<dbReference type="PROSITE" id="PS50929">
    <property type="entry name" value="ABC_TM1F"/>
    <property type="match status" value="1"/>
</dbReference>
<dbReference type="Gene3D" id="3.40.50.300">
    <property type="entry name" value="P-loop containing nucleotide triphosphate hydrolases"/>
    <property type="match status" value="1"/>
</dbReference>
<dbReference type="GO" id="GO:0016887">
    <property type="term" value="F:ATP hydrolysis activity"/>
    <property type="evidence" value="ECO:0007669"/>
    <property type="project" value="InterPro"/>
</dbReference>
<dbReference type="EMBL" id="FUZP01000001">
    <property type="protein sequence ID" value="SKC48681.1"/>
    <property type="molecule type" value="Genomic_DNA"/>
</dbReference>
<dbReference type="SUPFAM" id="SSF90123">
    <property type="entry name" value="ABC transporter transmembrane region"/>
    <property type="match status" value="1"/>
</dbReference>
<dbReference type="PANTHER" id="PTHR24221:SF654">
    <property type="entry name" value="ATP-BINDING CASSETTE SUB-FAMILY B MEMBER 6"/>
    <property type="match status" value="1"/>
</dbReference>
<keyword evidence="2 7" id="KW-0812">Transmembrane</keyword>
<dbReference type="SUPFAM" id="SSF52540">
    <property type="entry name" value="P-loop containing nucleoside triphosphate hydrolases"/>
    <property type="match status" value="1"/>
</dbReference>
<feature type="transmembrane region" description="Helical" evidence="7">
    <location>
        <begin position="169"/>
        <end position="191"/>
    </location>
</feature>
<dbReference type="Gene3D" id="1.20.1560.10">
    <property type="entry name" value="ABC transporter type 1, transmembrane domain"/>
    <property type="match status" value="1"/>
</dbReference>
<keyword evidence="3" id="KW-0547">Nucleotide-binding</keyword>
<evidence type="ECO:0000256" key="2">
    <source>
        <dbReference type="ARBA" id="ARBA00022692"/>
    </source>
</evidence>
<dbReference type="GO" id="GO:0005524">
    <property type="term" value="F:ATP binding"/>
    <property type="evidence" value="ECO:0007669"/>
    <property type="project" value="UniProtKB-KW"/>
</dbReference>
<evidence type="ECO:0000256" key="5">
    <source>
        <dbReference type="ARBA" id="ARBA00022989"/>
    </source>
</evidence>
<proteinExistence type="predicted"/>
<dbReference type="InterPro" id="IPR003439">
    <property type="entry name" value="ABC_transporter-like_ATP-bd"/>
</dbReference>
<dbReference type="Proteomes" id="UP000190857">
    <property type="component" value="Unassembled WGS sequence"/>
</dbReference>
<dbReference type="PROSITE" id="PS50893">
    <property type="entry name" value="ABC_TRANSPORTER_2"/>
    <property type="match status" value="1"/>
</dbReference>
<dbReference type="NCBIfam" id="TIGR02868">
    <property type="entry name" value="CydC"/>
    <property type="match status" value="1"/>
</dbReference>
<feature type="transmembrane region" description="Helical" evidence="7">
    <location>
        <begin position="287"/>
        <end position="309"/>
    </location>
</feature>
<evidence type="ECO:0000256" key="3">
    <source>
        <dbReference type="ARBA" id="ARBA00022741"/>
    </source>
</evidence>
<dbReference type="InterPro" id="IPR036640">
    <property type="entry name" value="ABC1_TM_sf"/>
</dbReference>
<dbReference type="GO" id="GO:0005886">
    <property type="term" value="C:plasma membrane"/>
    <property type="evidence" value="ECO:0007669"/>
    <property type="project" value="UniProtKB-SubCell"/>
</dbReference>
<evidence type="ECO:0000313" key="10">
    <source>
        <dbReference type="EMBL" id="SKC48681.1"/>
    </source>
</evidence>
<gene>
    <name evidence="10" type="ORF">SAMN06309945_1396</name>
</gene>
<dbReference type="STRING" id="123320.SAMN06309945_1396"/>
<evidence type="ECO:0000256" key="7">
    <source>
        <dbReference type="SAM" id="Phobius"/>
    </source>
</evidence>
<dbReference type="Pfam" id="PF00664">
    <property type="entry name" value="ABC_membrane"/>
    <property type="match status" value="1"/>
</dbReference>
<dbReference type="InterPro" id="IPR025662">
    <property type="entry name" value="Sigma_54_int_dom_ATP-bd_1"/>
</dbReference>
<feature type="domain" description="ABC transmembrane type-1" evidence="9">
    <location>
        <begin position="30"/>
        <end position="311"/>
    </location>
</feature>
<feature type="transmembrane region" description="Helical" evidence="7">
    <location>
        <begin position="26"/>
        <end position="49"/>
    </location>
</feature>
<dbReference type="CDD" id="cd03228">
    <property type="entry name" value="ABCC_MRP_Like"/>
    <property type="match status" value="1"/>
</dbReference>
<dbReference type="Pfam" id="PF00005">
    <property type="entry name" value="ABC_tran"/>
    <property type="match status" value="1"/>
</dbReference>
<evidence type="ECO:0000259" key="8">
    <source>
        <dbReference type="PROSITE" id="PS50893"/>
    </source>
</evidence>
<evidence type="ECO:0000259" key="9">
    <source>
        <dbReference type="PROSITE" id="PS50929"/>
    </source>
</evidence>
<feature type="transmembrane region" description="Helical" evidence="7">
    <location>
        <begin position="61"/>
        <end position="81"/>
    </location>
</feature>
<dbReference type="AlphaFoldDB" id="A0A1T5JB89"/>
<evidence type="ECO:0000256" key="6">
    <source>
        <dbReference type="ARBA" id="ARBA00023136"/>
    </source>
</evidence>
<dbReference type="GO" id="GO:0034775">
    <property type="term" value="P:glutathione transmembrane transport"/>
    <property type="evidence" value="ECO:0007669"/>
    <property type="project" value="InterPro"/>
</dbReference>
<dbReference type="GO" id="GO:0045454">
    <property type="term" value="P:cell redox homeostasis"/>
    <property type="evidence" value="ECO:0007669"/>
    <property type="project" value="InterPro"/>
</dbReference>
<feature type="transmembrane region" description="Helical" evidence="7">
    <location>
        <begin position="142"/>
        <end position="163"/>
    </location>
</feature>
<evidence type="ECO:0000256" key="1">
    <source>
        <dbReference type="ARBA" id="ARBA00004651"/>
    </source>
</evidence>
<dbReference type="InterPro" id="IPR003593">
    <property type="entry name" value="AAA+_ATPase"/>
</dbReference>